<dbReference type="InterPro" id="IPR002028">
    <property type="entry name" value="Trp_synthase_suA"/>
</dbReference>
<evidence type="ECO:0000256" key="10">
    <source>
        <dbReference type="RuleBase" id="RU003662"/>
    </source>
</evidence>
<dbReference type="PANTHER" id="PTHR43406:SF1">
    <property type="entry name" value="TRYPTOPHAN SYNTHASE ALPHA CHAIN, CHLOROPLASTIC"/>
    <property type="match status" value="1"/>
</dbReference>
<feature type="active site" description="Proton acceptor" evidence="9">
    <location>
        <position position="51"/>
    </location>
</feature>
<comment type="similarity">
    <text evidence="9 10">Belongs to the TrpA family.</text>
</comment>
<comment type="catalytic activity">
    <reaction evidence="8 9">
        <text>(1S,2R)-1-C-(indol-3-yl)glycerol 3-phosphate + L-serine = D-glyceraldehyde 3-phosphate + L-tryptophan + H2O</text>
        <dbReference type="Rhea" id="RHEA:10532"/>
        <dbReference type="ChEBI" id="CHEBI:15377"/>
        <dbReference type="ChEBI" id="CHEBI:33384"/>
        <dbReference type="ChEBI" id="CHEBI:57912"/>
        <dbReference type="ChEBI" id="CHEBI:58866"/>
        <dbReference type="ChEBI" id="CHEBI:59776"/>
        <dbReference type="EC" id="4.2.1.20"/>
    </reaction>
</comment>
<dbReference type="RefSeq" id="WP_280619081.1">
    <property type="nucleotide sequence ID" value="NZ_JAROYP010000030.1"/>
</dbReference>
<dbReference type="CDD" id="cd04724">
    <property type="entry name" value="Tryptophan_synthase_alpha"/>
    <property type="match status" value="1"/>
</dbReference>
<dbReference type="InterPro" id="IPR013785">
    <property type="entry name" value="Aldolase_TIM"/>
</dbReference>
<reference evidence="11" key="1">
    <citation type="submission" date="2023-03" db="EMBL/GenBank/DDBJ databases">
        <title>Bacterial isolates from washroom surfaces on a university campus.</title>
        <authorList>
            <person name="Holman D.B."/>
            <person name="Gzyl K.E."/>
            <person name="Taheri A.E."/>
        </authorList>
    </citation>
    <scope>NUCLEOTIDE SEQUENCE</scope>
    <source>
        <strain evidence="11">RD03</strain>
    </source>
</reference>
<evidence type="ECO:0000256" key="1">
    <source>
        <dbReference type="ARBA" id="ARBA00003365"/>
    </source>
</evidence>
<dbReference type="Proteomes" id="UP001159179">
    <property type="component" value="Unassembled WGS sequence"/>
</dbReference>
<dbReference type="HAMAP" id="MF_00131">
    <property type="entry name" value="Trp_synth_alpha"/>
    <property type="match status" value="1"/>
</dbReference>
<evidence type="ECO:0000256" key="7">
    <source>
        <dbReference type="ARBA" id="ARBA00023239"/>
    </source>
</evidence>
<sequence length="265" mass="28558">MGIAKLNQAFQTVLEKGDKAFVPYIMAGDGGLEKLNEQIDFFEESGATALELGIPFSDPVADGPTIQEAGIRALKVGTTLQAVLAQLKLSKSTRSIPIVIMTYMNPIYVFGIKEFARDCEQAGVDGVIIPDLPMEEEEILADSLKDHQIALIRLAALTSSKERVKEIASGTQGFLYAVTVTGITGARASYSENIGSYLKELKEVSSAPVLAGFGVSTPEHVVELGQYCHGVVVGSKIIELLQKKDRDSIKKLIDATKKTSLILKN</sequence>
<organism evidence="11 12">
    <name type="scientific">Heyndrickxia oleronia</name>
    <dbReference type="NCBI Taxonomy" id="38875"/>
    <lineage>
        <taxon>Bacteria</taxon>
        <taxon>Bacillati</taxon>
        <taxon>Bacillota</taxon>
        <taxon>Bacilli</taxon>
        <taxon>Bacillales</taxon>
        <taxon>Bacillaceae</taxon>
        <taxon>Heyndrickxia</taxon>
    </lineage>
</organism>
<evidence type="ECO:0000256" key="9">
    <source>
        <dbReference type="HAMAP-Rule" id="MF_00131"/>
    </source>
</evidence>
<dbReference type="FunFam" id="3.20.20.70:FF:000037">
    <property type="entry name" value="Tryptophan synthase alpha chain"/>
    <property type="match status" value="1"/>
</dbReference>
<evidence type="ECO:0000256" key="2">
    <source>
        <dbReference type="ARBA" id="ARBA00004733"/>
    </source>
</evidence>
<keyword evidence="7 9" id="KW-0456">Lyase</keyword>
<dbReference type="EC" id="4.2.1.20" evidence="9"/>
<keyword evidence="5 9" id="KW-0822">Tryptophan biosynthesis</keyword>
<dbReference type="AlphaFoldDB" id="A0AAW6T3M4"/>
<dbReference type="PANTHER" id="PTHR43406">
    <property type="entry name" value="TRYPTOPHAN SYNTHASE, ALPHA CHAIN"/>
    <property type="match status" value="1"/>
</dbReference>
<keyword evidence="6 9" id="KW-0057">Aromatic amino acid biosynthesis</keyword>
<protein>
    <recommendedName>
        <fullName evidence="9">Tryptophan synthase alpha chain</fullName>
        <ecNumber evidence="9">4.2.1.20</ecNumber>
    </recommendedName>
</protein>
<gene>
    <name evidence="9 11" type="primary">trpA</name>
    <name evidence="11" type="ORF">P5X88_25965</name>
</gene>
<dbReference type="InterPro" id="IPR011060">
    <property type="entry name" value="RibuloseP-bd_barrel"/>
</dbReference>
<dbReference type="Gene3D" id="3.20.20.70">
    <property type="entry name" value="Aldolase class I"/>
    <property type="match status" value="1"/>
</dbReference>
<evidence type="ECO:0000313" key="12">
    <source>
        <dbReference type="Proteomes" id="UP001159179"/>
    </source>
</evidence>
<dbReference type="InterPro" id="IPR018204">
    <property type="entry name" value="Trp_synthase_alpha_AS"/>
</dbReference>
<comment type="caution">
    <text evidence="11">The sequence shown here is derived from an EMBL/GenBank/DDBJ whole genome shotgun (WGS) entry which is preliminary data.</text>
</comment>
<dbReference type="PROSITE" id="PS00167">
    <property type="entry name" value="TRP_SYNTHASE_ALPHA"/>
    <property type="match status" value="1"/>
</dbReference>
<dbReference type="SUPFAM" id="SSF51366">
    <property type="entry name" value="Ribulose-phoshate binding barrel"/>
    <property type="match status" value="1"/>
</dbReference>
<evidence type="ECO:0000256" key="8">
    <source>
        <dbReference type="ARBA" id="ARBA00049047"/>
    </source>
</evidence>
<feature type="active site" description="Proton acceptor" evidence="9">
    <location>
        <position position="62"/>
    </location>
</feature>
<evidence type="ECO:0000256" key="3">
    <source>
        <dbReference type="ARBA" id="ARBA00011270"/>
    </source>
</evidence>
<dbReference type="GO" id="GO:0005829">
    <property type="term" value="C:cytosol"/>
    <property type="evidence" value="ECO:0007669"/>
    <property type="project" value="TreeGrafter"/>
</dbReference>
<accession>A0AAW6T3M4</accession>
<keyword evidence="4 9" id="KW-0028">Amino-acid biosynthesis</keyword>
<dbReference type="EMBL" id="JAROYP010000030">
    <property type="protein sequence ID" value="MDH5164385.1"/>
    <property type="molecule type" value="Genomic_DNA"/>
</dbReference>
<name>A0AAW6T3M4_9BACI</name>
<dbReference type="GO" id="GO:0004834">
    <property type="term" value="F:tryptophan synthase activity"/>
    <property type="evidence" value="ECO:0007669"/>
    <property type="project" value="UniProtKB-UniRule"/>
</dbReference>
<evidence type="ECO:0000256" key="6">
    <source>
        <dbReference type="ARBA" id="ARBA00023141"/>
    </source>
</evidence>
<comment type="pathway">
    <text evidence="2 9">Amino-acid biosynthesis; L-tryptophan biosynthesis; L-tryptophan from chorismate: step 5/5.</text>
</comment>
<dbReference type="Pfam" id="PF00290">
    <property type="entry name" value="Trp_syntA"/>
    <property type="match status" value="1"/>
</dbReference>
<proteinExistence type="inferred from homology"/>
<comment type="subunit">
    <text evidence="3 9">Tetramer of two alpha and two beta chains.</text>
</comment>
<evidence type="ECO:0000256" key="5">
    <source>
        <dbReference type="ARBA" id="ARBA00022822"/>
    </source>
</evidence>
<evidence type="ECO:0000256" key="4">
    <source>
        <dbReference type="ARBA" id="ARBA00022605"/>
    </source>
</evidence>
<comment type="function">
    <text evidence="1 9">The alpha subunit is responsible for the aldol cleavage of indoleglycerol phosphate to indole and glyceraldehyde 3-phosphate.</text>
</comment>
<evidence type="ECO:0000313" key="11">
    <source>
        <dbReference type="EMBL" id="MDH5164385.1"/>
    </source>
</evidence>
<dbReference type="NCBIfam" id="TIGR00262">
    <property type="entry name" value="trpA"/>
    <property type="match status" value="1"/>
</dbReference>